<organism evidence="1 2">
    <name type="scientific">Cichorium intybus</name>
    <name type="common">Chicory</name>
    <dbReference type="NCBI Taxonomy" id="13427"/>
    <lineage>
        <taxon>Eukaryota</taxon>
        <taxon>Viridiplantae</taxon>
        <taxon>Streptophyta</taxon>
        <taxon>Embryophyta</taxon>
        <taxon>Tracheophyta</taxon>
        <taxon>Spermatophyta</taxon>
        <taxon>Magnoliopsida</taxon>
        <taxon>eudicotyledons</taxon>
        <taxon>Gunneridae</taxon>
        <taxon>Pentapetalae</taxon>
        <taxon>asterids</taxon>
        <taxon>campanulids</taxon>
        <taxon>Asterales</taxon>
        <taxon>Asteraceae</taxon>
        <taxon>Cichorioideae</taxon>
        <taxon>Cichorieae</taxon>
        <taxon>Cichoriinae</taxon>
        <taxon>Cichorium</taxon>
    </lineage>
</organism>
<reference evidence="1 2" key="2">
    <citation type="journal article" date="2022" name="Mol. Ecol. Resour.">
        <title>The genomes of chicory, endive, great burdock and yacon provide insights into Asteraceae paleo-polyploidization history and plant inulin production.</title>
        <authorList>
            <person name="Fan W."/>
            <person name="Wang S."/>
            <person name="Wang H."/>
            <person name="Wang A."/>
            <person name="Jiang F."/>
            <person name="Liu H."/>
            <person name="Zhao H."/>
            <person name="Xu D."/>
            <person name="Zhang Y."/>
        </authorList>
    </citation>
    <scope>NUCLEOTIDE SEQUENCE [LARGE SCALE GENOMIC DNA]</scope>
    <source>
        <strain evidence="2">cv. Punajuju</strain>
        <tissue evidence="1">Leaves</tissue>
    </source>
</reference>
<comment type="caution">
    <text evidence="1">The sequence shown here is derived from an EMBL/GenBank/DDBJ whole genome shotgun (WGS) entry which is preliminary data.</text>
</comment>
<sequence>MAIIIFFLLHLFLSVHGLTGGSSLSVENNDDILVSPNGLFTAGFHQVGDNAYCFAVWFSDQPTTDGRTVVWMANRDEPVNGKYSKLSLFKDGNLVLTDAAQYIIWSTQTKSTSSSLQLQLHDTGNLVLHEREQTIWQSFDYPTDTLLPNQQLTKNTELVSSRSPTNCSSGFYKLYFDIDSILRLHYEGPDSTTIFWPDPGLLPYEVGRYQYMYNRTASLDSDGRFNSSDGFGFLSADFGRGPQRMIRIDYDGNLRLYSLIELQGRKKWEIQWQAVSHTCRIHGICGANSLCTYSSGRRCTCLHGYKLVNSEDWSSGCEPDFEVCKPDDEDFVELRHVEFYGFDMRYHDNFTLDACKNDCLYDCNCKGFQFGFDDDVGTYYCYIKTSLYNGYQMGFYNSMYIKLPKSLVSSFIPKAVEKSSLRCTGVKVTPIIRSYEKKHDSKLLKLVIVLGCVIGFIEIMGILFYWYKSSKRSVTADQIYFPAATAFRKFTYSELKRASRNFSEEIGTGGGSVVYKGMLQDNRIVAIKKLKNTNHHDEDEFQAEISTIGRLNHMNLLETWGYCAEGKHRLIVYEYMENGSLAGNLLLGKLGWETRFEIAKGTAKGLAYLHEECLEWVLHCDVKPHNILLDGDYNPKVADFGLSKLFDRDRTENSNFSTIRGTRGYMAPEWVFNLPITSKVDVFSYGVVILEMITGRIPGRRSHGNRDTEPGITEWVRERIQEFDGSGRESWVEAIVDPAVGGEYDRTTMENLVKIALQCAEEDMEVRPSMSQVVNMLLHPENDFYVTSPVRTTDIPHWTESGRHSNGPPGAAMRATTSFFSSDHITNPNTFIKILVLSFLSLSLFFAVKHFSSDTTYPQEFSLPFSSTANTTTEVHDAVNSTTNSSTTHLPSPPNAVSPPPPSLQPEDVVERTGIVDENGAMTVDFVIGDYDSSLLENTANESLVETAVESDQNWEKIENFRVCDQSRREYIPCLDNVDVISRLNSTEKGEKYERHCPAKGAELDCLVPNPKGYKDHIPWPKSRDEVWYANVPHTRLVEDKGGQNWISRNKDKFIFPGGGTQFIHGANQYLDQISKMVPDIAFGQHVRVALDVGCGVASFGAFLLDRNVTTLSIAPKDVHENQIQFALERGVPAMVAVFATRRLLYPSQAFDLIHCSRCRINWTRDDGILLLEVNRMLRAGGYFVWAAQPVYKHEDKLQEQWKEMEDLTGRICWELIAKEGYIATWRKPINNTCYLTRNPDIQPPICDEKDDPDNVWYVPLKACITKLPENGYGSNVTMWPARLHNPPDRLKSIKMDAFSSRNDIYKAEYKYWQEITYSYVNVFRWRTLNVRNVMDMRARYGGFAAALHDHGVDCWVMNVVPVSDSNTLPVIYDRGLIGVVHDWCEPFDTYPRTYDILNANGLFFKEQKRCNISTIMLEMNRILRPNGHVYIRDVNSIIYKIEEIAKAMGWMTHMFDNGEGPNAGAKLLTCEKRL</sequence>
<name>A0ACB8YU63_CICIN</name>
<reference evidence="2" key="1">
    <citation type="journal article" date="2022" name="Mol. Ecol. Resour.">
        <title>The genomes of chicory, endive, great burdock and yacon provide insights into Asteraceae palaeo-polyploidization history and plant inulin production.</title>
        <authorList>
            <person name="Fan W."/>
            <person name="Wang S."/>
            <person name="Wang H."/>
            <person name="Wang A."/>
            <person name="Jiang F."/>
            <person name="Liu H."/>
            <person name="Zhao H."/>
            <person name="Xu D."/>
            <person name="Zhang Y."/>
        </authorList>
    </citation>
    <scope>NUCLEOTIDE SEQUENCE [LARGE SCALE GENOMIC DNA]</scope>
    <source>
        <strain evidence="2">cv. Punajuju</strain>
    </source>
</reference>
<dbReference type="Proteomes" id="UP001055811">
    <property type="component" value="Linkage Group LG09"/>
</dbReference>
<evidence type="ECO:0000313" key="2">
    <source>
        <dbReference type="Proteomes" id="UP001055811"/>
    </source>
</evidence>
<gene>
    <name evidence="1" type="ORF">L2E82_47005</name>
</gene>
<evidence type="ECO:0000313" key="1">
    <source>
        <dbReference type="EMBL" id="KAI3689057.1"/>
    </source>
</evidence>
<keyword evidence="2" id="KW-1185">Reference proteome</keyword>
<proteinExistence type="predicted"/>
<dbReference type="EMBL" id="CM042017">
    <property type="protein sequence ID" value="KAI3689057.1"/>
    <property type="molecule type" value="Genomic_DNA"/>
</dbReference>
<protein>
    <submittedName>
        <fullName evidence="1">Uncharacterized protein</fullName>
    </submittedName>
</protein>
<accession>A0ACB8YU63</accession>